<dbReference type="SUPFAM" id="SSF53328">
    <property type="entry name" value="Formyltransferase"/>
    <property type="match status" value="1"/>
</dbReference>
<dbReference type="PANTHER" id="PTHR11138:SF5">
    <property type="entry name" value="METHIONYL-TRNA FORMYLTRANSFERASE, MITOCHONDRIAL"/>
    <property type="match status" value="1"/>
</dbReference>
<dbReference type="RefSeq" id="WP_282839837.1">
    <property type="nucleotide sequence ID" value="NZ_JASCXW010000027.1"/>
</dbReference>
<comment type="catalytic activity">
    <reaction evidence="5">
        <text>L-methionyl-tRNA(fMet) + (6R)-10-formyltetrahydrofolate = N-formyl-L-methionyl-tRNA(fMet) + (6S)-5,6,7,8-tetrahydrofolate + H(+)</text>
        <dbReference type="Rhea" id="RHEA:24380"/>
        <dbReference type="Rhea" id="RHEA-COMP:9952"/>
        <dbReference type="Rhea" id="RHEA-COMP:9953"/>
        <dbReference type="ChEBI" id="CHEBI:15378"/>
        <dbReference type="ChEBI" id="CHEBI:57453"/>
        <dbReference type="ChEBI" id="CHEBI:78530"/>
        <dbReference type="ChEBI" id="CHEBI:78844"/>
        <dbReference type="ChEBI" id="CHEBI:195366"/>
        <dbReference type="EC" id="2.1.2.9"/>
    </reaction>
</comment>
<evidence type="ECO:0000256" key="1">
    <source>
        <dbReference type="ARBA" id="ARBA00010699"/>
    </source>
</evidence>
<dbReference type="EC" id="2.1.2.9" evidence="2 5"/>
<dbReference type="NCBIfam" id="TIGR00460">
    <property type="entry name" value="fmt"/>
    <property type="match status" value="1"/>
</dbReference>
<dbReference type="Gene3D" id="3.40.50.12230">
    <property type="match status" value="1"/>
</dbReference>
<evidence type="ECO:0000259" key="6">
    <source>
        <dbReference type="Pfam" id="PF00551"/>
    </source>
</evidence>
<comment type="similarity">
    <text evidence="1 5">Belongs to the Fmt family.</text>
</comment>
<gene>
    <name evidence="5 8" type="primary">fmt</name>
    <name evidence="8" type="ORF">QJ521_07490</name>
</gene>
<dbReference type="InterPro" id="IPR002376">
    <property type="entry name" value="Formyl_transf_N"/>
</dbReference>
<dbReference type="Proteomes" id="UP001431532">
    <property type="component" value="Unassembled WGS sequence"/>
</dbReference>
<evidence type="ECO:0000256" key="2">
    <source>
        <dbReference type="ARBA" id="ARBA00012261"/>
    </source>
</evidence>
<sequence length="309" mass="34594">MKIVFMGTPEFAVPILEMLNIKHDVLLVVTQPDKPVGRKKTMTQSPVKNKAIELSLPLFQPEKLTEDYQPILDLKPDYIITAAYGQMLPQVLLNQIEAINVHGSLLPKYRGGAPIQYALFDGLNETGVTIMYMAFKMDSGDIIDQEAVEILDDDNYQTLSIKLSHVGTRLLDKVLSDLAVGKNDRIPQNIDEVTFAFTLKREDEYLSFHQTTKQVINRIRGLSPEPGAHAKINGHIIKFYQAQKSDIIDSKATPGTVLNTKKKLIIKTLDGAVEMIYVQSPGKKQMHAKDFLNGQTIMNQGDVFIEGNE</sequence>
<keyword evidence="9" id="KW-1185">Reference proteome</keyword>
<reference evidence="8" key="1">
    <citation type="submission" date="2023-05" db="EMBL/GenBank/DDBJ databases">
        <title>Mariniplasma microaerophilum sp. nov., a novel anaerobic mollicute isolated from terrestrial mud volcano, Taman Peninsula, Russia.</title>
        <authorList>
            <person name="Khomyakova M.A."/>
            <person name="Merkel A.Y."/>
            <person name="Slobodkin A.I."/>
        </authorList>
    </citation>
    <scope>NUCLEOTIDE SEQUENCE</scope>
    <source>
        <strain evidence="8">M4Ah</strain>
    </source>
</reference>
<dbReference type="Pfam" id="PF02911">
    <property type="entry name" value="Formyl_trans_C"/>
    <property type="match status" value="1"/>
</dbReference>
<comment type="caution">
    <text evidence="8">The sequence shown here is derived from an EMBL/GenBank/DDBJ whole genome shotgun (WGS) entry which is preliminary data.</text>
</comment>
<dbReference type="AlphaFoldDB" id="A0AAW6U9Q4"/>
<evidence type="ECO:0000256" key="5">
    <source>
        <dbReference type="HAMAP-Rule" id="MF_00182"/>
    </source>
</evidence>
<evidence type="ECO:0000256" key="4">
    <source>
        <dbReference type="ARBA" id="ARBA00022917"/>
    </source>
</evidence>
<name>A0AAW6U9Q4_9MOLU</name>
<evidence type="ECO:0000313" key="8">
    <source>
        <dbReference type="EMBL" id="MDI6453404.1"/>
    </source>
</evidence>
<dbReference type="CDD" id="cd08704">
    <property type="entry name" value="Met_tRNA_FMT_C"/>
    <property type="match status" value="1"/>
</dbReference>
<dbReference type="InterPro" id="IPR044135">
    <property type="entry name" value="Met-tRNA-FMT_C"/>
</dbReference>
<accession>A0AAW6U9Q4</accession>
<dbReference type="Pfam" id="PF00551">
    <property type="entry name" value="Formyl_trans_N"/>
    <property type="match status" value="1"/>
</dbReference>
<feature type="domain" description="Formyl transferase C-terminal" evidence="7">
    <location>
        <begin position="199"/>
        <end position="295"/>
    </location>
</feature>
<dbReference type="GO" id="GO:0005829">
    <property type="term" value="C:cytosol"/>
    <property type="evidence" value="ECO:0007669"/>
    <property type="project" value="TreeGrafter"/>
</dbReference>
<dbReference type="EMBL" id="JASCXW010000027">
    <property type="protein sequence ID" value="MDI6453404.1"/>
    <property type="molecule type" value="Genomic_DNA"/>
</dbReference>
<feature type="domain" description="Formyl transferase N-terminal" evidence="6">
    <location>
        <begin position="1"/>
        <end position="174"/>
    </location>
</feature>
<comment type="function">
    <text evidence="5">Attaches a formyl group to the free amino group of methionyl-tRNA(fMet). The formyl group appears to play a dual role in the initiator identity of N-formylmethionyl-tRNA by promoting its recognition by IF2 and preventing the misappropriation of this tRNA by the elongation apparatus.</text>
</comment>
<dbReference type="InterPro" id="IPR041711">
    <property type="entry name" value="Met-tRNA-FMT_N"/>
</dbReference>
<evidence type="ECO:0000313" key="9">
    <source>
        <dbReference type="Proteomes" id="UP001431532"/>
    </source>
</evidence>
<dbReference type="PANTHER" id="PTHR11138">
    <property type="entry name" value="METHIONYL-TRNA FORMYLTRANSFERASE"/>
    <property type="match status" value="1"/>
</dbReference>
<keyword evidence="4 5" id="KW-0648">Protein biosynthesis</keyword>
<dbReference type="GO" id="GO:0004479">
    <property type="term" value="F:methionyl-tRNA formyltransferase activity"/>
    <property type="evidence" value="ECO:0007669"/>
    <property type="project" value="UniProtKB-UniRule"/>
</dbReference>
<proteinExistence type="inferred from homology"/>
<dbReference type="SUPFAM" id="SSF50486">
    <property type="entry name" value="FMT C-terminal domain-like"/>
    <property type="match status" value="1"/>
</dbReference>
<dbReference type="InterPro" id="IPR036477">
    <property type="entry name" value="Formyl_transf_N_sf"/>
</dbReference>
<dbReference type="InterPro" id="IPR005793">
    <property type="entry name" value="Formyl_trans_C"/>
</dbReference>
<organism evidence="8 9">
    <name type="scientific">Peloplasma aerotolerans</name>
    <dbReference type="NCBI Taxonomy" id="3044389"/>
    <lineage>
        <taxon>Bacteria</taxon>
        <taxon>Bacillati</taxon>
        <taxon>Mycoplasmatota</taxon>
        <taxon>Mollicutes</taxon>
        <taxon>Acholeplasmatales</taxon>
        <taxon>Acholeplasmataceae</taxon>
        <taxon>Peloplasma</taxon>
    </lineage>
</organism>
<dbReference type="HAMAP" id="MF_00182">
    <property type="entry name" value="Formyl_trans"/>
    <property type="match status" value="1"/>
</dbReference>
<dbReference type="CDD" id="cd08646">
    <property type="entry name" value="FMT_core_Met-tRNA-FMT_N"/>
    <property type="match status" value="1"/>
</dbReference>
<dbReference type="InterPro" id="IPR005794">
    <property type="entry name" value="Fmt"/>
</dbReference>
<keyword evidence="3 5" id="KW-0808">Transferase</keyword>
<feature type="binding site" evidence="5">
    <location>
        <begin position="104"/>
        <end position="107"/>
    </location>
    <ligand>
        <name>(6S)-5,6,7,8-tetrahydrofolate</name>
        <dbReference type="ChEBI" id="CHEBI:57453"/>
    </ligand>
</feature>
<evidence type="ECO:0000256" key="3">
    <source>
        <dbReference type="ARBA" id="ARBA00022679"/>
    </source>
</evidence>
<evidence type="ECO:0000259" key="7">
    <source>
        <dbReference type="Pfam" id="PF02911"/>
    </source>
</evidence>
<dbReference type="InterPro" id="IPR011034">
    <property type="entry name" value="Formyl_transferase-like_C_sf"/>
</dbReference>
<protein>
    <recommendedName>
        <fullName evidence="2 5">Methionyl-tRNA formyltransferase</fullName>
        <ecNumber evidence="2 5">2.1.2.9</ecNumber>
    </recommendedName>
</protein>